<evidence type="ECO:0000313" key="13">
    <source>
        <dbReference type="EMBL" id="OAO93721.1"/>
    </source>
</evidence>
<dbReference type="InterPro" id="IPR015633">
    <property type="entry name" value="E2F"/>
</dbReference>
<dbReference type="OrthoDB" id="5318at2759"/>
<dbReference type="Gene3D" id="1.10.10.10">
    <property type="entry name" value="Winged helix-like DNA-binding domain superfamily/Winged helix DNA-binding domain"/>
    <property type="match status" value="2"/>
</dbReference>
<dbReference type="AlphaFoldDB" id="A0A178UM45"/>
<keyword evidence="5 9" id="KW-0238">DNA-binding</keyword>
<keyword evidence="7 9" id="KW-0539">Nucleus</keyword>
<feature type="domain" description="E2F/DP family winged-helix DNA-binding" evidence="11">
    <location>
        <begin position="13"/>
        <end position="78"/>
    </location>
</feature>
<accession>A0A178UM45</accession>
<evidence type="ECO:0000259" key="11">
    <source>
        <dbReference type="SMART" id="SM01372"/>
    </source>
</evidence>
<evidence type="ECO:0000256" key="7">
    <source>
        <dbReference type="ARBA" id="ARBA00023242"/>
    </source>
</evidence>
<dbReference type="InterPro" id="IPR036390">
    <property type="entry name" value="WH_DNA-bd_sf"/>
</dbReference>
<reference evidence="13" key="2">
    <citation type="submission" date="2016-03" db="EMBL/GenBank/DDBJ databases">
        <title>Full-length assembly of Arabidopsis thaliana Ler reveals the complement of translocations and inversions.</title>
        <authorList>
            <person name="Zapata L."/>
            <person name="Schneeberger K."/>
            <person name="Ossowski S."/>
        </authorList>
    </citation>
    <scope>NUCLEOTIDE SEQUENCE [LARGE SCALE GENOMIC DNA]</scope>
    <source>
        <tissue evidence="13">Leaf</tissue>
    </source>
</reference>
<evidence type="ECO:0000256" key="6">
    <source>
        <dbReference type="ARBA" id="ARBA00023163"/>
    </source>
</evidence>
<dbReference type="EMBL" id="LUHQ01000005">
    <property type="protein sequence ID" value="OAO93721.1"/>
    <property type="molecule type" value="Genomic_DNA"/>
</dbReference>
<comment type="similarity">
    <text evidence="2 9">Belongs to the E2F/DP family.</text>
</comment>
<evidence type="ECO:0000256" key="9">
    <source>
        <dbReference type="RuleBase" id="RU003796"/>
    </source>
</evidence>
<dbReference type="SMART" id="SM01372">
    <property type="entry name" value="E2F_TDP"/>
    <property type="match status" value="2"/>
</dbReference>
<dbReference type="GO" id="GO:0000978">
    <property type="term" value="F:RNA polymerase II cis-regulatory region sequence-specific DNA binding"/>
    <property type="evidence" value="ECO:0007669"/>
    <property type="project" value="InterPro"/>
</dbReference>
<keyword evidence="4 9" id="KW-0805">Transcription regulation</keyword>
<feature type="region of interest" description="Disordered" evidence="10">
    <location>
        <begin position="245"/>
        <end position="313"/>
    </location>
</feature>
<gene>
    <name evidence="13" type="ordered locus">AXX17_At5g14430</name>
    <name evidence="14" type="ORF">AN1_LOCUS22264</name>
    <name evidence="12" type="ORF">C24_LOCUS22153</name>
</gene>
<dbReference type="SUPFAM" id="SSF46785">
    <property type="entry name" value="Winged helix' DNA-binding domain"/>
    <property type="match status" value="2"/>
</dbReference>
<comment type="subcellular location">
    <subcellularLocation>
        <location evidence="1 9">Nucleus</location>
    </subcellularLocation>
</comment>
<dbReference type="PANTHER" id="PTHR12081">
    <property type="entry name" value="TRANSCRIPTION FACTOR E2F"/>
    <property type="match status" value="1"/>
</dbReference>
<feature type="compositionally biased region" description="Basic and acidic residues" evidence="10">
    <location>
        <begin position="280"/>
        <end position="289"/>
    </location>
</feature>
<dbReference type="GO" id="GO:0005667">
    <property type="term" value="C:transcription regulator complex"/>
    <property type="evidence" value="ECO:0007669"/>
    <property type="project" value="InterPro"/>
</dbReference>
<dbReference type="ExpressionAtlas" id="A0A178UM45">
    <property type="expression patterns" value="baseline and differential"/>
</dbReference>
<dbReference type="GO" id="GO:0005634">
    <property type="term" value="C:nucleus"/>
    <property type="evidence" value="ECO:0007669"/>
    <property type="project" value="UniProtKB-SubCell"/>
</dbReference>
<dbReference type="InterPro" id="IPR003316">
    <property type="entry name" value="E2F_WHTH_DNA-bd_dom"/>
</dbReference>
<evidence type="ECO:0000313" key="16">
    <source>
        <dbReference type="Proteomes" id="UP000426265"/>
    </source>
</evidence>
<evidence type="ECO:0000256" key="10">
    <source>
        <dbReference type="SAM" id="MobiDB-lite"/>
    </source>
</evidence>
<keyword evidence="6 9" id="KW-0804">Transcription</keyword>
<name>A0A178UM45_ARATH</name>
<dbReference type="PANTHER" id="PTHR12081:SF104">
    <property type="entry name" value="E2F TRANSCRIPTION FACTOR-LIKE E2FD"/>
    <property type="match status" value="1"/>
</dbReference>
<dbReference type="EMBL" id="CACRSJ010000110">
    <property type="protein sequence ID" value="VYS66862.1"/>
    <property type="molecule type" value="Genomic_DNA"/>
</dbReference>
<keyword evidence="3" id="KW-0678">Repressor</keyword>
<evidence type="ECO:0000313" key="12">
    <source>
        <dbReference type="EMBL" id="CAA0402664.1"/>
    </source>
</evidence>
<dbReference type="FunFam" id="1.10.10.10:FF:000295">
    <property type="entry name" value="E2F transcription factor-like E2FE"/>
    <property type="match status" value="1"/>
</dbReference>
<evidence type="ECO:0000313" key="17">
    <source>
        <dbReference type="Proteomes" id="UP000434276"/>
    </source>
</evidence>
<organism evidence="13 15">
    <name type="scientific">Arabidopsis thaliana</name>
    <name type="common">Mouse-ear cress</name>
    <dbReference type="NCBI Taxonomy" id="3702"/>
    <lineage>
        <taxon>Eukaryota</taxon>
        <taxon>Viridiplantae</taxon>
        <taxon>Streptophyta</taxon>
        <taxon>Embryophyta</taxon>
        <taxon>Tracheophyta</taxon>
        <taxon>Spermatophyta</taxon>
        <taxon>Magnoliopsida</taxon>
        <taxon>eudicotyledons</taxon>
        <taxon>Gunneridae</taxon>
        <taxon>Pentapetalae</taxon>
        <taxon>rosids</taxon>
        <taxon>malvids</taxon>
        <taxon>Brassicales</taxon>
        <taxon>Brassicaceae</taxon>
        <taxon>Camelineae</taxon>
        <taxon>Arabidopsis</taxon>
    </lineage>
</organism>
<evidence type="ECO:0000256" key="1">
    <source>
        <dbReference type="ARBA" id="ARBA00004123"/>
    </source>
</evidence>
<evidence type="ECO:0000256" key="4">
    <source>
        <dbReference type="ARBA" id="ARBA00023015"/>
    </source>
</evidence>
<dbReference type="InterPro" id="IPR036388">
    <property type="entry name" value="WH-like_DNA-bd_sf"/>
</dbReference>
<accession>A0A5S9Y4I7</accession>
<dbReference type="FunFam" id="1.10.10.10:FF:000073">
    <property type="entry name" value="E2F transcription factor 8"/>
    <property type="match status" value="1"/>
</dbReference>
<dbReference type="EMBL" id="CACSHJ010000096">
    <property type="protein sequence ID" value="CAA0402664.1"/>
    <property type="molecule type" value="Genomic_DNA"/>
</dbReference>
<feature type="compositionally biased region" description="Polar residues" evidence="10">
    <location>
        <begin position="293"/>
        <end position="309"/>
    </location>
</feature>
<dbReference type="GO" id="GO:0006357">
    <property type="term" value="P:regulation of transcription by RNA polymerase II"/>
    <property type="evidence" value="ECO:0007669"/>
    <property type="project" value="InterPro"/>
</dbReference>
<evidence type="ECO:0000256" key="3">
    <source>
        <dbReference type="ARBA" id="ARBA00022491"/>
    </source>
</evidence>
<feature type="domain" description="E2F/DP family winged-helix DNA-binding" evidence="11">
    <location>
        <begin position="138"/>
        <end position="217"/>
    </location>
</feature>
<dbReference type="Proteomes" id="UP000434276">
    <property type="component" value="Unassembled WGS sequence"/>
</dbReference>
<evidence type="ECO:0000256" key="8">
    <source>
        <dbReference type="ARBA" id="ARBA00023306"/>
    </source>
</evidence>
<evidence type="ECO:0000313" key="15">
    <source>
        <dbReference type="Proteomes" id="UP000078284"/>
    </source>
</evidence>
<reference evidence="15" key="1">
    <citation type="journal article" date="2016" name="Proc. Natl. Acad. Sci. U.S.A.">
        <title>Chromosome-level assembly of Arabidopsis thaliana Ler reveals the extent of translocation and inversion polymorphisms.</title>
        <authorList>
            <person name="Zapata L."/>
            <person name="Ding J."/>
            <person name="Willing E.M."/>
            <person name="Hartwig B."/>
            <person name="Bezdan D."/>
            <person name="Jiao W.B."/>
            <person name="Patel V."/>
            <person name="Velikkakam James G."/>
            <person name="Koornneef M."/>
            <person name="Ossowski S."/>
            <person name="Schneeberger K."/>
        </authorList>
    </citation>
    <scope>NUCLEOTIDE SEQUENCE [LARGE SCALE GENOMIC DNA]</scope>
    <source>
        <strain evidence="15">cv. Landsberg erecta</strain>
    </source>
</reference>
<keyword evidence="8" id="KW-0131">Cell cycle</keyword>
<dbReference type="Proteomes" id="UP000426265">
    <property type="component" value="Unassembled WGS sequence"/>
</dbReference>
<sequence>MDSLALAPQVYSRKDKSLGVLVANFLTLYNRPDVDLFGLDDAAAKLGVERRRIYDVVNILESIGLVARSGKNQYSWKGFGAVPRALSELKEEGMKEKFAIVPFVAKSEMVVYEKEGEESFMLSPDDQEFSPSPRPDNRKERTLWLLAQNFVKLFLCSDDDLVTFDSATKALLNESQDMNMRKKVRRLYDIANVFSSMKLIEKTHVPETKKPAYRWLGSKTIFENRFIDGSASLCDRNVPKKRAFGTELTNVNSKRNKSGGSKEDSKRNGNQNTSIVIKQEQCDDVKPDVKNFASGSSTPAGTSESNDMGNNIRPRGRLGVIEALSTLYQPSYCNPELLGLFAHYNETFRSYQEEFGREK</sequence>
<evidence type="ECO:0000256" key="5">
    <source>
        <dbReference type="ARBA" id="ARBA00023125"/>
    </source>
</evidence>
<evidence type="ECO:0000256" key="2">
    <source>
        <dbReference type="ARBA" id="ARBA00010940"/>
    </source>
</evidence>
<proteinExistence type="inferred from homology"/>
<protein>
    <submittedName>
        <fullName evidence="13">E2L1</fullName>
    </submittedName>
</protein>
<dbReference type="Pfam" id="PF02319">
    <property type="entry name" value="WHD_E2F_TDP"/>
    <property type="match status" value="2"/>
</dbReference>
<evidence type="ECO:0000313" key="14">
    <source>
        <dbReference type="EMBL" id="VYS66862.1"/>
    </source>
</evidence>
<dbReference type="Proteomes" id="UP000078284">
    <property type="component" value="Chromosome 5"/>
</dbReference>
<reference evidence="12 17" key="3">
    <citation type="submission" date="2019-12" db="EMBL/GenBank/DDBJ databases">
        <authorList>
            <person name="Jiao W.-B."/>
            <person name="Schneeberger K."/>
        </authorList>
    </citation>
    <scope>NUCLEOTIDE SEQUENCE [LARGE SCALE GENOMIC DNA]</scope>
    <source>
        <strain evidence="16">cv. An-1</strain>
        <strain evidence="17">cv. C24</strain>
    </source>
</reference>